<dbReference type="Proteomes" id="UP000001055">
    <property type="component" value="Unassembled WGS sequence"/>
</dbReference>
<name>Q0U9Z7_PHANO</name>
<proteinExistence type="predicted"/>
<evidence type="ECO:0000313" key="1">
    <source>
        <dbReference type="EMBL" id="EAT81125.1"/>
    </source>
</evidence>
<dbReference type="InParanoid" id="Q0U9Z7"/>
<protein>
    <submittedName>
        <fullName evidence="1">Uncharacterized protein</fullName>
    </submittedName>
</protein>
<dbReference type="VEuPathDB" id="FungiDB:JI435_114170"/>
<accession>Q0U9Z7</accession>
<organism evidence="1 2">
    <name type="scientific">Phaeosphaeria nodorum (strain SN15 / ATCC MYA-4574 / FGSC 10173)</name>
    <name type="common">Glume blotch fungus</name>
    <name type="synonym">Parastagonospora nodorum</name>
    <dbReference type="NCBI Taxonomy" id="321614"/>
    <lineage>
        <taxon>Eukaryota</taxon>
        <taxon>Fungi</taxon>
        <taxon>Dikarya</taxon>
        <taxon>Ascomycota</taxon>
        <taxon>Pezizomycotina</taxon>
        <taxon>Dothideomycetes</taxon>
        <taxon>Pleosporomycetidae</taxon>
        <taxon>Pleosporales</taxon>
        <taxon>Pleosporineae</taxon>
        <taxon>Phaeosphaeriaceae</taxon>
        <taxon>Parastagonospora</taxon>
    </lineage>
</organism>
<reference evidence="2" key="1">
    <citation type="journal article" date="2007" name="Plant Cell">
        <title>Dothideomycete-plant interactions illuminated by genome sequencing and EST analysis of the wheat pathogen Stagonospora nodorum.</title>
        <authorList>
            <person name="Hane J.K."/>
            <person name="Lowe R.G."/>
            <person name="Solomon P.S."/>
            <person name="Tan K.C."/>
            <person name="Schoch C.L."/>
            <person name="Spatafora J.W."/>
            <person name="Crous P.W."/>
            <person name="Kodira C."/>
            <person name="Birren B.W."/>
            <person name="Galagan J.E."/>
            <person name="Torriani S.F."/>
            <person name="McDonald B.A."/>
            <person name="Oliver R.P."/>
        </authorList>
    </citation>
    <scope>NUCLEOTIDE SEQUENCE [LARGE SCALE GENOMIC DNA]</scope>
    <source>
        <strain evidence="2">SN15 / ATCC MYA-4574 / FGSC 10173</strain>
    </source>
</reference>
<dbReference type="RefSeq" id="XP_001801660.1">
    <property type="nucleotide sequence ID" value="XM_001801608.1"/>
</dbReference>
<sequence length="255" mass="27664">MSTCFFKPPLDPSLVSQAVSSIENISVPTIHRSFIVPMGSLYYSLKPTLAHIDLAHIKDRDKPFDNFGAAVVKNTASTSTSNKHVGLAREGQRNTQIDEDSMMGERKLYTILRVASVASCLSTLTSYEPLANHGALFQRTKSPPPNSLVHGVPLDLTAGAFAVLGTPRDYKAVFPLFRTRAGDSMLKGLALTSTFDHSDRNISFVVSQKFSTITQAAGLHAPTNITVSDYAQNNITLFYPPPPPEPEPSTTGQTQ</sequence>
<dbReference type="HOGENOM" id="CLU_1090334_0_0_1"/>
<evidence type="ECO:0000313" key="2">
    <source>
        <dbReference type="Proteomes" id="UP000001055"/>
    </source>
</evidence>
<dbReference type="KEGG" id="pno:SNOG_11417"/>
<gene>
    <name evidence="1" type="ORF">SNOG_11417</name>
</gene>
<dbReference type="GeneID" id="5978568"/>
<dbReference type="EMBL" id="CH445343">
    <property type="protein sequence ID" value="EAT81125.1"/>
    <property type="molecule type" value="Genomic_DNA"/>
</dbReference>
<dbReference type="AlphaFoldDB" id="Q0U9Z7"/>